<evidence type="ECO:0000256" key="1">
    <source>
        <dbReference type="SAM" id="MobiDB-lite"/>
    </source>
</evidence>
<evidence type="ECO:0000313" key="2">
    <source>
        <dbReference type="EMBL" id="JAT26353.1"/>
    </source>
</evidence>
<feature type="compositionally biased region" description="Polar residues" evidence="1">
    <location>
        <begin position="68"/>
        <end position="89"/>
    </location>
</feature>
<dbReference type="AlphaFoldDB" id="A0A1B6MH58"/>
<reference evidence="3" key="1">
    <citation type="submission" date="2015-11" db="EMBL/GenBank/DDBJ databases">
        <title>De novo transcriptome assembly of four potential Pierce s Disease insect vectors from Arizona vineyards.</title>
        <authorList>
            <person name="Tassone E.E."/>
        </authorList>
    </citation>
    <scope>NUCLEOTIDE SEQUENCE</scope>
</reference>
<accession>A0A1B6MH58</accession>
<dbReference type="EMBL" id="GEBQ01013624">
    <property type="protein sequence ID" value="JAT26353.1"/>
    <property type="molecule type" value="Transcribed_RNA"/>
</dbReference>
<sequence length="101" mass="10884">MLKSQELFQEPDVDLERFPGLGVRHCQAFMTFLSLVIAYSLRVNFSVGIVAMTDTSTANPDFPINCSDDANSMEGDSNVSSCVGDSPQSELGLLDASYPAT</sequence>
<organism evidence="3">
    <name type="scientific">Graphocephala atropunctata</name>
    <dbReference type="NCBI Taxonomy" id="36148"/>
    <lineage>
        <taxon>Eukaryota</taxon>
        <taxon>Metazoa</taxon>
        <taxon>Ecdysozoa</taxon>
        <taxon>Arthropoda</taxon>
        <taxon>Hexapoda</taxon>
        <taxon>Insecta</taxon>
        <taxon>Pterygota</taxon>
        <taxon>Neoptera</taxon>
        <taxon>Paraneoptera</taxon>
        <taxon>Hemiptera</taxon>
        <taxon>Auchenorrhyncha</taxon>
        <taxon>Membracoidea</taxon>
        <taxon>Cicadellidae</taxon>
        <taxon>Cicadellinae</taxon>
        <taxon>Cicadellini</taxon>
        <taxon>Graphocephala</taxon>
    </lineage>
</organism>
<name>A0A1B6MH58_9HEMI</name>
<evidence type="ECO:0000313" key="3">
    <source>
        <dbReference type="EMBL" id="JAT35225.1"/>
    </source>
</evidence>
<protein>
    <submittedName>
        <fullName evidence="3">Uncharacterized protein</fullName>
    </submittedName>
</protein>
<gene>
    <name evidence="2" type="ORF">g.12588</name>
    <name evidence="3" type="ORF">g.12589</name>
</gene>
<feature type="region of interest" description="Disordered" evidence="1">
    <location>
        <begin position="67"/>
        <end position="90"/>
    </location>
</feature>
<proteinExistence type="predicted"/>
<dbReference type="EMBL" id="GEBQ01004752">
    <property type="protein sequence ID" value="JAT35225.1"/>
    <property type="molecule type" value="Transcribed_RNA"/>
</dbReference>